<accession>A0A7C4GCQ8</accession>
<name>A0A7C4GCQ8_9BACT</name>
<organism evidence="1">
    <name type="scientific">Fervidobacterium thailandense</name>
    <dbReference type="NCBI Taxonomy" id="1008305"/>
    <lineage>
        <taxon>Bacteria</taxon>
        <taxon>Thermotogati</taxon>
        <taxon>Thermotogota</taxon>
        <taxon>Thermotogae</taxon>
        <taxon>Thermotogales</taxon>
        <taxon>Fervidobacteriaceae</taxon>
        <taxon>Fervidobacterium</taxon>
    </lineage>
</organism>
<proteinExistence type="predicted"/>
<sequence>MLRNNIGIKYLMFTLLIFANLVSANALKFLPKNYASILYVPDIPKAYDAFKATPIGQTLLSDSGIGLESLVTGIIEQQLLSMKYTKDDFDLFQKELMLAVDVDGKVTLALGPVKNPARMRKILEGFFEAETLKNVKFVDNYLLYSELPQVGGGKIPTNLASMLQGNLAVTYININDGKVQYEGYGHVKIENNGLVIYQKLDPKNTEAKNQVKQLQTTKPIDILSDKNVGGDFLMFVNRPIPDALRKSLIQPLQEKLNLQGANTSITGVMYMCADIGSTLAQMLNQEAQSQANVSISSYGVVFGTNLKMPGEVKKYVTISNERYGVITSENGNEMYILIKPDRMITYTVAPNKYKPGNRTFFTSIYDPKYIAGVFINFEPLINSLLGKKIKSSATIVTFIDGDSIITQGVVK</sequence>
<protein>
    <submittedName>
        <fullName evidence="1">Uncharacterized protein</fullName>
    </submittedName>
</protein>
<evidence type="ECO:0000313" key="1">
    <source>
        <dbReference type="EMBL" id="HGU40994.1"/>
    </source>
</evidence>
<gene>
    <name evidence="1" type="ORF">ENT77_07335</name>
</gene>
<dbReference type="AlphaFoldDB" id="A0A7C4GCQ8"/>
<dbReference type="EMBL" id="DSZY01000031">
    <property type="protein sequence ID" value="HGU40994.1"/>
    <property type="molecule type" value="Genomic_DNA"/>
</dbReference>
<reference evidence="1" key="1">
    <citation type="journal article" date="2020" name="mSystems">
        <title>Genome- and Community-Level Interaction Insights into Carbon Utilization and Element Cycling Functions of Hydrothermarchaeota in Hydrothermal Sediment.</title>
        <authorList>
            <person name="Zhou Z."/>
            <person name="Liu Y."/>
            <person name="Xu W."/>
            <person name="Pan J."/>
            <person name="Luo Z.H."/>
            <person name="Li M."/>
        </authorList>
    </citation>
    <scope>NUCLEOTIDE SEQUENCE [LARGE SCALE GENOMIC DNA]</scope>
    <source>
        <strain evidence="1">SpSt-609</strain>
    </source>
</reference>
<comment type="caution">
    <text evidence="1">The sequence shown here is derived from an EMBL/GenBank/DDBJ whole genome shotgun (WGS) entry which is preliminary data.</text>
</comment>